<dbReference type="InterPro" id="IPR001932">
    <property type="entry name" value="PPM-type_phosphatase-like_dom"/>
</dbReference>
<dbReference type="GO" id="GO:0004722">
    <property type="term" value="F:protein serine/threonine phosphatase activity"/>
    <property type="evidence" value="ECO:0007669"/>
    <property type="project" value="InterPro"/>
</dbReference>
<dbReference type="EMBL" id="RCUY01000009">
    <property type="protein sequence ID" value="RLP82034.1"/>
    <property type="molecule type" value="Genomic_DNA"/>
</dbReference>
<dbReference type="Gene3D" id="3.60.40.10">
    <property type="entry name" value="PPM-type phosphatase domain"/>
    <property type="match status" value="1"/>
</dbReference>
<organism evidence="2 3">
    <name type="scientific">Mycetocola lacteus</name>
    <dbReference type="NCBI Taxonomy" id="76637"/>
    <lineage>
        <taxon>Bacteria</taxon>
        <taxon>Bacillati</taxon>
        <taxon>Actinomycetota</taxon>
        <taxon>Actinomycetes</taxon>
        <taxon>Micrococcales</taxon>
        <taxon>Microbacteriaceae</taxon>
        <taxon>Mycetocola</taxon>
    </lineage>
</organism>
<proteinExistence type="predicted"/>
<feature type="domain" description="PPM-type phosphatase" evidence="1">
    <location>
        <begin position="21"/>
        <end position="250"/>
    </location>
</feature>
<sequence>MSEGGWRWSGVITEPAGLHCEVAAQTDRGLTRTRNEDAVVVGGSSFLVADGMGGYDAGDRASHAVVSAFQSQLPPSDPATLEQVQMALEHARAGVAAVAAETERGAGSTVSGILLVSVEGVLQWLLLNIGDSRVYQHVGSELTQLTVDHSLWEEENARRLPGDTSPMPARNVITRAVGAAESEPDTWLMPLTSGVRYLICTDGLHGLVSDERIRAVLTVAGRPESAAAELIRSANEAGGKDNITVIVLDVLQVMDSEQSRSVFADDPLPFDLSESVTATIRTGRKS</sequence>
<gene>
    <name evidence="2" type="ORF">D9V34_09425</name>
</gene>
<dbReference type="Proteomes" id="UP000269438">
    <property type="component" value="Unassembled WGS sequence"/>
</dbReference>
<dbReference type="InterPro" id="IPR036457">
    <property type="entry name" value="PPM-type-like_dom_sf"/>
</dbReference>
<dbReference type="AlphaFoldDB" id="A0A3L7APH5"/>
<dbReference type="CDD" id="cd00143">
    <property type="entry name" value="PP2Cc"/>
    <property type="match status" value="1"/>
</dbReference>
<evidence type="ECO:0000313" key="3">
    <source>
        <dbReference type="Proteomes" id="UP000269438"/>
    </source>
</evidence>
<dbReference type="PROSITE" id="PS51746">
    <property type="entry name" value="PPM_2"/>
    <property type="match status" value="1"/>
</dbReference>
<dbReference type="RefSeq" id="WP_121688590.1">
    <property type="nucleotide sequence ID" value="NZ_RCUY01000009.1"/>
</dbReference>
<accession>A0A3L7APH5</accession>
<keyword evidence="3" id="KW-1185">Reference proteome</keyword>
<protein>
    <submittedName>
        <fullName evidence="2">Serine/threonine-protein phosphatase</fullName>
    </submittedName>
</protein>
<dbReference type="OrthoDB" id="9801841at2"/>
<evidence type="ECO:0000313" key="2">
    <source>
        <dbReference type="EMBL" id="RLP82034.1"/>
    </source>
</evidence>
<dbReference type="PANTHER" id="PTHR47992">
    <property type="entry name" value="PROTEIN PHOSPHATASE"/>
    <property type="match status" value="1"/>
</dbReference>
<reference evidence="2 3" key="1">
    <citation type="submission" date="2018-10" db="EMBL/GenBank/DDBJ databases">
        <authorList>
            <person name="Li J."/>
        </authorList>
    </citation>
    <scope>NUCLEOTIDE SEQUENCE [LARGE SCALE GENOMIC DNA]</scope>
    <source>
        <strain evidence="2 3">JCM 11654</strain>
    </source>
</reference>
<dbReference type="InterPro" id="IPR015655">
    <property type="entry name" value="PP2C"/>
</dbReference>
<dbReference type="SUPFAM" id="SSF81606">
    <property type="entry name" value="PP2C-like"/>
    <property type="match status" value="1"/>
</dbReference>
<dbReference type="Pfam" id="PF13672">
    <property type="entry name" value="PP2C_2"/>
    <property type="match status" value="1"/>
</dbReference>
<dbReference type="SMART" id="SM00331">
    <property type="entry name" value="PP2C_SIG"/>
    <property type="match status" value="1"/>
</dbReference>
<name>A0A3L7APH5_9MICO</name>
<comment type="caution">
    <text evidence="2">The sequence shown here is derived from an EMBL/GenBank/DDBJ whole genome shotgun (WGS) entry which is preliminary data.</text>
</comment>
<evidence type="ECO:0000259" key="1">
    <source>
        <dbReference type="PROSITE" id="PS51746"/>
    </source>
</evidence>
<dbReference type="SMART" id="SM00332">
    <property type="entry name" value="PP2Cc"/>
    <property type="match status" value="1"/>
</dbReference>